<comment type="caution">
    <text evidence="1">The sequence shown here is derived from an EMBL/GenBank/DDBJ whole genome shotgun (WGS) entry which is preliminary data.</text>
</comment>
<keyword evidence="2" id="KW-1185">Reference proteome</keyword>
<protein>
    <submittedName>
        <fullName evidence="1">Uncharacterized protein</fullName>
    </submittedName>
</protein>
<evidence type="ECO:0000313" key="1">
    <source>
        <dbReference type="EMBL" id="KAI4325302.1"/>
    </source>
</evidence>
<dbReference type="EMBL" id="CM042888">
    <property type="protein sequence ID" value="KAI4325302.1"/>
    <property type="molecule type" value="Genomic_DNA"/>
</dbReference>
<reference evidence="2" key="1">
    <citation type="journal article" date="2023" name="Front. Plant Sci.">
        <title>Chromosomal-level genome assembly of Melastoma candidum provides insights into trichome evolution.</title>
        <authorList>
            <person name="Zhong Y."/>
            <person name="Wu W."/>
            <person name="Sun C."/>
            <person name="Zou P."/>
            <person name="Liu Y."/>
            <person name="Dai S."/>
            <person name="Zhou R."/>
        </authorList>
    </citation>
    <scope>NUCLEOTIDE SEQUENCE [LARGE SCALE GENOMIC DNA]</scope>
</reference>
<accession>A0ACB9MM02</accession>
<evidence type="ECO:0000313" key="2">
    <source>
        <dbReference type="Proteomes" id="UP001057402"/>
    </source>
</evidence>
<proteinExistence type="predicted"/>
<organism evidence="1 2">
    <name type="scientific">Melastoma candidum</name>
    <dbReference type="NCBI Taxonomy" id="119954"/>
    <lineage>
        <taxon>Eukaryota</taxon>
        <taxon>Viridiplantae</taxon>
        <taxon>Streptophyta</taxon>
        <taxon>Embryophyta</taxon>
        <taxon>Tracheophyta</taxon>
        <taxon>Spermatophyta</taxon>
        <taxon>Magnoliopsida</taxon>
        <taxon>eudicotyledons</taxon>
        <taxon>Gunneridae</taxon>
        <taxon>Pentapetalae</taxon>
        <taxon>rosids</taxon>
        <taxon>malvids</taxon>
        <taxon>Myrtales</taxon>
        <taxon>Melastomataceae</taxon>
        <taxon>Melastomatoideae</taxon>
        <taxon>Melastomateae</taxon>
        <taxon>Melastoma</taxon>
    </lineage>
</organism>
<dbReference type="Proteomes" id="UP001057402">
    <property type="component" value="Chromosome 9"/>
</dbReference>
<name>A0ACB9MM02_9MYRT</name>
<sequence length="78" mass="8748">MKLQECKNMRRAEKAVKSLLFPDNYFDVVTSALFVHTVGKSYGHRTVEAAVERMRGVGELVRVLKPGIGIVWILTLSS</sequence>
<gene>
    <name evidence="1" type="ORF">MLD38_030714</name>
</gene>